<feature type="domain" description="PTS EIIA type-1" evidence="14">
    <location>
        <begin position="575"/>
        <end position="679"/>
    </location>
</feature>
<evidence type="ECO:0000256" key="3">
    <source>
        <dbReference type="ARBA" id="ARBA00022475"/>
    </source>
</evidence>
<dbReference type="PANTHER" id="PTHR30175">
    <property type="entry name" value="PHOSPHOTRANSFERASE SYSTEM TRANSPORT PROTEIN"/>
    <property type="match status" value="1"/>
</dbReference>
<evidence type="ECO:0000256" key="9">
    <source>
        <dbReference type="ARBA" id="ARBA00022989"/>
    </source>
</evidence>
<dbReference type="InterPro" id="IPR018113">
    <property type="entry name" value="PTrfase_EIIB_Cys"/>
</dbReference>
<dbReference type="PROSITE" id="PS00371">
    <property type="entry name" value="PTS_EIIA_TYPE_1_HIS"/>
    <property type="match status" value="1"/>
</dbReference>
<evidence type="ECO:0000259" key="16">
    <source>
        <dbReference type="PROSITE" id="PS51103"/>
    </source>
</evidence>
<evidence type="ECO:0000256" key="4">
    <source>
        <dbReference type="ARBA" id="ARBA00022597"/>
    </source>
</evidence>
<keyword evidence="4" id="KW-0762">Sugar transport</keyword>
<gene>
    <name evidence="17" type="ORF">FOB82_09775</name>
</gene>
<feature type="transmembrane region" description="Helical" evidence="13">
    <location>
        <begin position="385"/>
        <end position="405"/>
    </location>
</feature>
<dbReference type="PROSITE" id="PS51098">
    <property type="entry name" value="PTS_EIIB_TYPE_1"/>
    <property type="match status" value="1"/>
</dbReference>
<dbReference type="Pfam" id="PF00358">
    <property type="entry name" value="PTS_EIIA_1"/>
    <property type="match status" value="1"/>
</dbReference>
<keyword evidence="7 13" id="KW-0812">Transmembrane</keyword>
<dbReference type="Proteomes" id="UP000426857">
    <property type="component" value="Chromosome"/>
</dbReference>
<keyword evidence="2" id="KW-0813">Transport</keyword>
<reference evidence="17 18" key="1">
    <citation type="submission" date="2019-11" db="EMBL/GenBank/DDBJ databases">
        <title>FDA dAtabase for Regulatory Grade micrObial Sequences (FDA-ARGOS): Supporting development and validation of Infectious Disease Dx tests.</title>
        <authorList>
            <person name="Kerrigan L."/>
            <person name="Long C."/>
            <person name="Tallon L."/>
            <person name="Sadzewicz L."/>
            <person name="Vavikolanu K."/>
            <person name="Mehta A."/>
            <person name="Aluvathingal J."/>
            <person name="Nadendla S."/>
            <person name="Yan Y."/>
            <person name="Sichtig H."/>
        </authorList>
    </citation>
    <scope>NUCLEOTIDE SEQUENCE [LARGE SCALE GENOMIC DNA]</scope>
    <source>
        <strain evidence="17 18">FDAARGOS_674</strain>
    </source>
</reference>
<evidence type="ECO:0000256" key="8">
    <source>
        <dbReference type="ARBA" id="ARBA00022777"/>
    </source>
</evidence>
<evidence type="ECO:0000313" key="17">
    <source>
        <dbReference type="EMBL" id="QGS35186.1"/>
    </source>
</evidence>
<dbReference type="InterPro" id="IPR050558">
    <property type="entry name" value="PTS_Sugar-Specific_Components"/>
</dbReference>
<feature type="domain" description="PTS EIIC type-1" evidence="16">
    <location>
        <begin position="125"/>
        <end position="485"/>
    </location>
</feature>
<evidence type="ECO:0000256" key="1">
    <source>
        <dbReference type="ARBA" id="ARBA00004651"/>
    </source>
</evidence>
<dbReference type="CDD" id="cd00212">
    <property type="entry name" value="PTS_IIB_glc"/>
    <property type="match status" value="1"/>
</dbReference>
<dbReference type="PROSITE" id="PS51093">
    <property type="entry name" value="PTS_EIIA_TYPE_1"/>
    <property type="match status" value="1"/>
</dbReference>
<keyword evidence="6" id="KW-0598">Phosphotransferase system</keyword>
<name>A0A6B8TQF9_9CORY</name>
<comment type="subcellular location">
    <subcellularLocation>
        <location evidence="1">Cell membrane</location>
        <topology evidence="1">Multi-pass membrane protein</topology>
    </subcellularLocation>
</comment>
<dbReference type="GO" id="GO:0016301">
    <property type="term" value="F:kinase activity"/>
    <property type="evidence" value="ECO:0007669"/>
    <property type="project" value="UniProtKB-KW"/>
</dbReference>
<dbReference type="Gene3D" id="2.70.70.10">
    <property type="entry name" value="Glucose Permease (Domain IIA)"/>
    <property type="match status" value="1"/>
</dbReference>
<feature type="domain" description="PTS EIIB type-1" evidence="15">
    <location>
        <begin position="6"/>
        <end position="89"/>
    </location>
</feature>
<evidence type="ECO:0000256" key="13">
    <source>
        <dbReference type="SAM" id="Phobius"/>
    </source>
</evidence>
<feature type="region of interest" description="Disordered" evidence="12">
    <location>
        <begin position="85"/>
        <end position="106"/>
    </location>
</feature>
<proteinExistence type="predicted"/>
<keyword evidence="8" id="KW-0418">Kinase</keyword>
<dbReference type="InterPro" id="IPR036878">
    <property type="entry name" value="Glu_permease_IIB"/>
</dbReference>
<evidence type="ECO:0000256" key="6">
    <source>
        <dbReference type="ARBA" id="ARBA00022683"/>
    </source>
</evidence>
<dbReference type="PROSITE" id="PS51103">
    <property type="entry name" value="PTS_EIIC_TYPE_1"/>
    <property type="match status" value="1"/>
</dbReference>
<feature type="transmembrane region" description="Helical" evidence="13">
    <location>
        <begin position="267"/>
        <end position="292"/>
    </location>
</feature>
<keyword evidence="9 13" id="KW-1133">Transmembrane helix</keyword>
<dbReference type="PANTHER" id="PTHR30175:SF1">
    <property type="entry name" value="PTS SYSTEM ARBUTIN-, CELLOBIOSE-, AND SALICIN-SPECIFIC EIIBC COMPONENT-RELATED"/>
    <property type="match status" value="1"/>
</dbReference>
<keyword evidence="3" id="KW-1003">Cell membrane</keyword>
<dbReference type="RefSeq" id="WP_155870012.1">
    <property type="nucleotide sequence ID" value="NZ_CP046322.1"/>
</dbReference>
<dbReference type="KEGG" id="cxe:FOB82_09775"/>
<keyword evidence="10 13" id="KW-0472">Membrane</keyword>
<protein>
    <submittedName>
        <fullName evidence="17">PTS beta-glucoside transporter subunit EIIBCA</fullName>
    </submittedName>
</protein>
<evidence type="ECO:0000313" key="18">
    <source>
        <dbReference type="Proteomes" id="UP000426857"/>
    </source>
</evidence>
<dbReference type="GO" id="GO:0008982">
    <property type="term" value="F:protein-N(PI)-phosphohistidine-sugar phosphotransferase activity"/>
    <property type="evidence" value="ECO:0007669"/>
    <property type="project" value="InterPro"/>
</dbReference>
<dbReference type="PROSITE" id="PS01035">
    <property type="entry name" value="PTS_EIIB_TYPE_1_CYS"/>
    <property type="match status" value="1"/>
</dbReference>
<dbReference type="SUPFAM" id="SSF55604">
    <property type="entry name" value="Glucose permease domain IIB"/>
    <property type="match status" value="1"/>
</dbReference>
<keyword evidence="5" id="KW-0808">Transferase</keyword>
<dbReference type="AlphaFoldDB" id="A0A6B8TQF9"/>
<dbReference type="InterPro" id="IPR011055">
    <property type="entry name" value="Dup_hybrid_motif"/>
</dbReference>
<feature type="active site" description="Phosphocysteine intermediate; for EIIB activity" evidence="11">
    <location>
        <position position="28"/>
    </location>
</feature>
<dbReference type="SUPFAM" id="SSF51261">
    <property type="entry name" value="Duplicated hybrid motif"/>
    <property type="match status" value="1"/>
</dbReference>
<dbReference type="GO" id="GO:0005886">
    <property type="term" value="C:plasma membrane"/>
    <property type="evidence" value="ECO:0007669"/>
    <property type="project" value="UniProtKB-SubCell"/>
</dbReference>
<feature type="transmembrane region" description="Helical" evidence="13">
    <location>
        <begin position="134"/>
        <end position="156"/>
    </location>
</feature>
<sequence>MAATVESTSKLILDNVGGPENISSVTHCATRLRFHLHDLSLADQDAIDADDKVLGVVAQGNTGLQVIMGGDVGNYYQGLMHQPGMGDGGSKASQSKKAGPKTGADGKKEYDGVRGKFGWVDYCFEFLSDTFRPVLWALLGASLIITLLVLADTFGIQDFNAPEGETLPPTWQFLHAMWRSVFYFLPIMVGATAARKLGANEWIGAAIPAAMLTPEFIALGDQGDTVTVFGLPMVLNDYSGQVFPPLFAAVLLYFVEKGLKKVIPGAIQMVFVPFFSLLIMIPLTAFIVGPFGIGLGNGISNMLLAINGFSPFILAIVVPLIYPFMVPLGLHWPLNAIMIQNIATLGYDFIQGPMGAWNFACFGLVTGVMIVSMREKDASMRQVSSGGMFAGLLGGISEPSLYGVVLRFKKTYLRLLPGCLVGGIVMGLFNVKAKAFVFTSVLTVGAFDPLGGYVIGIAAAFFTSLLLVLFFDYRSADEKAAAHERIAREHAAAKAEIEEAANAPLQASSRDDAPVPATTVAGAGAAGAGVGGATAVAVVDAPAAAPADAGADAAVYLTVASPMSGTLLPLSEVPDAAFAAGKVGKGTAIDPDGDVVVAPADGKVMVTFPTGHAVGLKLDNGLQVLVHIGVDTVNMGGEGFEFLVAKGDRVSAGTPLVRFDRDAIVAAGYSPITPVLVTNHRKFGSVDVVAKQGPIAAGDPLLEAAPKPPKDA</sequence>
<dbReference type="Gene3D" id="3.30.1360.60">
    <property type="entry name" value="Glucose permease domain IIB"/>
    <property type="match status" value="1"/>
</dbReference>
<dbReference type="InterPro" id="IPR003352">
    <property type="entry name" value="PTS_EIIC"/>
</dbReference>
<evidence type="ECO:0000256" key="5">
    <source>
        <dbReference type="ARBA" id="ARBA00022679"/>
    </source>
</evidence>
<dbReference type="EMBL" id="CP046322">
    <property type="protein sequence ID" value="QGS35186.1"/>
    <property type="molecule type" value="Genomic_DNA"/>
</dbReference>
<evidence type="ECO:0000256" key="7">
    <source>
        <dbReference type="ARBA" id="ARBA00022692"/>
    </source>
</evidence>
<feature type="transmembrane region" description="Helical" evidence="13">
    <location>
        <begin position="450"/>
        <end position="471"/>
    </location>
</feature>
<evidence type="ECO:0000256" key="2">
    <source>
        <dbReference type="ARBA" id="ARBA00022448"/>
    </source>
</evidence>
<feature type="transmembrane region" description="Helical" evidence="13">
    <location>
        <begin position="176"/>
        <end position="194"/>
    </location>
</feature>
<dbReference type="FunFam" id="2.70.70.10:FF:000001">
    <property type="entry name" value="PTS system glucose-specific IIA component"/>
    <property type="match status" value="1"/>
</dbReference>
<dbReference type="GO" id="GO:0009401">
    <property type="term" value="P:phosphoenolpyruvate-dependent sugar phosphotransferase system"/>
    <property type="evidence" value="ECO:0007669"/>
    <property type="project" value="UniProtKB-KW"/>
</dbReference>
<organism evidence="17 18">
    <name type="scientific">Corynebacterium xerosis</name>
    <dbReference type="NCBI Taxonomy" id="1725"/>
    <lineage>
        <taxon>Bacteria</taxon>
        <taxon>Bacillati</taxon>
        <taxon>Actinomycetota</taxon>
        <taxon>Actinomycetes</taxon>
        <taxon>Mycobacteriales</taxon>
        <taxon>Corynebacteriaceae</taxon>
        <taxon>Corynebacterium</taxon>
    </lineage>
</organism>
<dbReference type="Pfam" id="PF00367">
    <property type="entry name" value="PTS_EIIB"/>
    <property type="match status" value="1"/>
</dbReference>
<dbReference type="InterPro" id="IPR001127">
    <property type="entry name" value="PTS_EIIA_1_perm"/>
</dbReference>
<evidence type="ECO:0000256" key="10">
    <source>
        <dbReference type="ARBA" id="ARBA00023136"/>
    </source>
</evidence>
<feature type="transmembrane region" description="Helical" evidence="13">
    <location>
        <begin position="355"/>
        <end position="373"/>
    </location>
</feature>
<evidence type="ECO:0000256" key="11">
    <source>
        <dbReference type="PROSITE-ProRule" id="PRU00421"/>
    </source>
</evidence>
<evidence type="ECO:0000259" key="14">
    <source>
        <dbReference type="PROSITE" id="PS51093"/>
    </source>
</evidence>
<accession>A0A6B8TQF9</accession>
<dbReference type="InterPro" id="IPR013013">
    <property type="entry name" value="PTS_EIIC_1"/>
</dbReference>
<dbReference type="InterPro" id="IPR001996">
    <property type="entry name" value="PTS_IIB_1"/>
</dbReference>
<dbReference type="Pfam" id="PF02378">
    <property type="entry name" value="PTS_EIIC"/>
    <property type="match status" value="1"/>
</dbReference>
<evidence type="ECO:0000256" key="12">
    <source>
        <dbReference type="SAM" id="MobiDB-lite"/>
    </source>
</evidence>
<feature type="transmembrane region" description="Helical" evidence="13">
    <location>
        <begin position="412"/>
        <end position="430"/>
    </location>
</feature>
<dbReference type="NCBIfam" id="TIGR00830">
    <property type="entry name" value="PTBA"/>
    <property type="match status" value="1"/>
</dbReference>
<evidence type="ECO:0000259" key="15">
    <source>
        <dbReference type="PROSITE" id="PS51098"/>
    </source>
</evidence>
<feature type="transmembrane region" description="Helical" evidence="13">
    <location>
        <begin position="312"/>
        <end position="334"/>
    </location>
</feature>